<dbReference type="InterPro" id="IPR045249">
    <property type="entry name" value="HARBI1-like"/>
</dbReference>
<dbReference type="AlphaFoldDB" id="A0AAW1JUQ3"/>
<evidence type="ECO:0000256" key="1">
    <source>
        <dbReference type="ARBA" id="ARBA00001968"/>
    </source>
</evidence>
<comment type="similarity">
    <text evidence="3">Belongs to the HARBI1 family.</text>
</comment>
<accession>A0AAW1JUQ3</accession>
<evidence type="ECO:0000256" key="3">
    <source>
        <dbReference type="ARBA" id="ARBA00006958"/>
    </source>
</evidence>
<evidence type="ECO:0000256" key="4">
    <source>
        <dbReference type="ARBA" id="ARBA00022722"/>
    </source>
</evidence>
<evidence type="ECO:0000259" key="9">
    <source>
        <dbReference type="Pfam" id="PF13359"/>
    </source>
</evidence>
<keyword evidence="7" id="KW-0539">Nucleus</keyword>
<dbReference type="PANTHER" id="PTHR22930:SF289">
    <property type="entry name" value="DDE TNP4 DOMAIN-CONTAINING PROTEIN-RELATED"/>
    <property type="match status" value="1"/>
</dbReference>
<dbReference type="GO" id="GO:0004519">
    <property type="term" value="F:endonuclease activity"/>
    <property type="evidence" value="ECO:0007669"/>
    <property type="project" value="UniProtKB-KW"/>
</dbReference>
<comment type="cofactor">
    <cofactor evidence="1">
        <name>a divalent metal cation</name>
        <dbReference type="ChEBI" id="CHEBI:60240"/>
    </cofactor>
</comment>
<keyword evidence="11" id="KW-1185">Reference proteome</keyword>
<feature type="region of interest" description="Disordered" evidence="8">
    <location>
        <begin position="248"/>
        <end position="271"/>
    </location>
</feature>
<comment type="subcellular location">
    <subcellularLocation>
        <location evidence="2">Nucleus</location>
    </subcellularLocation>
</comment>
<name>A0AAW1JUQ3_POPJA</name>
<evidence type="ECO:0000256" key="5">
    <source>
        <dbReference type="ARBA" id="ARBA00022723"/>
    </source>
</evidence>
<organism evidence="10 11">
    <name type="scientific">Popillia japonica</name>
    <name type="common">Japanese beetle</name>
    <dbReference type="NCBI Taxonomy" id="7064"/>
    <lineage>
        <taxon>Eukaryota</taxon>
        <taxon>Metazoa</taxon>
        <taxon>Ecdysozoa</taxon>
        <taxon>Arthropoda</taxon>
        <taxon>Hexapoda</taxon>
        <taxon>Insecta</taxon>
        <taxon>Pterygota</taxon>
        <taxon>Neoptera</taxon>
        <taxon>Endopterygota</taxon>
        <taxon>Coleoptera</taxon>
        <taxon>Polyphaga</taxon>
        <taxon>Scarabaeiformia</taxon>
        <taxon>Scarabaeidae</taxon>
        <taxon>Rutelinae</taxon>
        <taxon>Popillia</taxon>
    </lineage>
</organism>
<dbReference type="InterPro" id="IPR027806">
    <property type="entry name" value="HARBI1_dom"/>
</dbReference>
<protein>
    <submittedName>
        <fullName evidence="10">DDE superfamily endonuclease</fullName>
    </submittedName>
</protein>
<dbReference type="PANTHER" id="PTHR22930">
    <property type="match status" value="1"/>
</dbReference>
<dbReference type="Proteomes" id="UP001458880">
    <property type="component" value="Unassembled WGS sequence"/>
</dbReference>
<dbReference type="EMBL" id="JASPKY010000337">
    <property type="protein sequence ID" value="KAK9708085.1"/>
    <property type="molecule type" value="Genomic_DNA"/>
</dbReference>
<dbReference type="GO" id="GO:0005634">
    <property type="term" value="C:nucleus"/>
    <property type="evidence" value="ECO:0007669"/>
    <property type="project" value="UniProtKB-SubCell"/>
</dbReference>
<feature type="compositionally biased region" description="Basic and acidic residues" evidence="8">
    <location>
        <begin position="258"/>
        <end position="271"/>
    </location>
</feature>
<feature type="domain" description="DDE Tnp4" evidence="9">
    <location>
        <begin position="140"/>
        <end position="203"/>
    </location>
</feature>
<comment type="caution">
    <text evidence="10">The sequence shown here is derived from an EMBL/GenBank/DDBJ whole genome shotgun (WGS) entry which is preliminary data.</text>
</comment>
<keyword evidence="4" id="KW-0540">Nuclease</keyword>
<evidence type="ECO:0000256" key="8">
    <source>
        <dbReference type="SAM" id="MobiDB-lite"/>
    </source>
</evidence>
<dbReference type="GO" id="GO:0046872">
    <property type="term" value="F:metal ion binding"/>
    <property type="evidence" value="ECO:0007669"/>
    <property type="project" value="UniProtKB-KW"/>
</dbReference>
<proteinExistence type="inferred from homology"/>
<evidence type="ECO:0000313" key="11">
    <source>
        <dbReference type="Proteomes" id="UP001458880"/>
    </source>
</evidence>
<dbReference type="Pfam" id="PF13359">
    <property type="entry name" value="DDE_Tnp_4"/>
    <property type="match status" value="1"/>
</dbReference>
<evidence type="ECO:0000256" key="7">
    <source>
        <dbReference type="ARBA" id="ARBA00023242"/>
    </source>
</evidence>
<keyword evidence="6" id="KW-0378">Hydrolase</keyword>
<evidence type="ECO:0000256" key="6">
    <source>
        <dbReference type="ARBA" id="ARBA00022801"/>
    </source>
</evidence>
<sequence length="271" mass="31477">MDLLEDLHDILDNDIVNYVNRNRRPYKTRSRYTTEDNFNKYDDTEFISRYRLSKETVFDLLRLIEHRLVHHSNRNNPIPPLQQHLITLRFYATGSFYITIGDFGVIHKSTVCKIIHKVTRAICTLRPRYVSRFPRVLGAVYGTHVCIQSPGGDNAELFRNRKGYFSINTQVIADANYVIRDIVGRWPGSAHDANIFENSSVKMGFENNEFGNGLLLRHDANIFENSSVKMGFENNEFGNGLLLRDSGYPKYNRGSPKQKKEEEDCDTEEFR</sequence>
<keyword evidence="10" id="KW-0255">Endonuclease</keyword>
<dbReference type="GO" id="GO:0016787">
    <property type="term" value="F:hydrolase activity"/>
    <property type="evidence" value="ECO:0007669"/>
    <property type="project" value="UniProtKB-KW"/>
</dbReference>
<reference evidence="10 11" key="1">
    <citation type="journal article" date="2024" name="BMC Genomics">
        <title>De novo assembly and annotation of Popillia japonica's genome with initial clues to its potential as an invasive pest.</title>
        <authorList>
            <person name="Cucini C."/>
            <person name="Boschi S."/>
            <person name="Funari R."/>
            <person name="Cardaioli E."/>
            <person name="Iannotti N."/>
            <person name="Marturano G."/>
            <person name="Paoli F."/>
            <person name="Bruttini M."/>
            <person name="Carapelli A."/>
            <person name="Frati F."/>
            <person name="Nardi F."/>
        </authorList>
    </citation>
    <scope>NUCLEOTIDE SEQUENCE [LARGE SCALE GENOMIC DNA]</scope>
    <source>
        <strain evidence="10">DMR45628</strain>
    </source>
</reference>
<keyword evidence="5" id="KW-0479">Metal-binding</keyword>
<evidence type="ECO:0000256" key="2">
    <source>
        <dbReference type="ARBA" id="ARBA00004123"/>
    </source>
</evidence>
<gene>
    <name evidence="10" type="ORF">QE152_g27451</name>
</gene>
<evidence type="ECO:0000313" key="10">
    <source>
        <dbReference type="EMBL" id="KAK9708085.1"/>
    </source>
</evidence>